<evidence type="ECO:0000313" key="5">
    <source>
        <dbReference type="Proteomes" id="UP000031549"/>
    </source>
</evidence>
<dbReference type="SUPFAM" id="SSF53756">
    <property type="entry name" value="UDP-Glycosyltransferase/glycogen phosphorylase"/>
    <property type="match status" value="1"/>
</dbReference>
<proteinExistence type="predicted"/>
<evidence type="ECO:0000259" key="3">
    <source>
        <dbReference type="Pfam" id="PF00534"/>
    </source>
</evidence>
<dbReference type="Pfam" id="PF00534">
    <property type="entry name" value="Glycos_transf_1"/>
    <property type="match status" value="1"/>
</dbReference>
<keyword evidence="5" id="KW-1185">Reference proteome</keyword>
<feature type="domain" description="Glycosyl transferase family 1" evidence="3">
    <location>
        <begin position="179"/>
        <end position="356"/>
    </location>
</feature>
<dbReference type="InterPro" id="IPR001296">
    <property type="entry name" value="Glyco_trans_1"/>
</dbReference>
<accession>A0A846H4U7</accession>
<comment type="caution">
    <text evidence="4">The sequence shown here is derived from an EMBL/GenBank/DDBJ whole genome shotgun (WGS) entry which is preliminary data.</text>
</comment>
<protein>
    <submittedName>
        <fullName evidence="4">Glycosyltransferase family 4 protein</fullName>
    </submittedName>
</protein>
<reference evidence="4 5" key="1">
    <citation type="journal article" date="2015" name="Genome Announc.">
        <title>Draft Genome Sequence of Cyanobacterium Hassallia byssoidea Strain VB512170, Isolated from Monuments in India.</title>
        <authorList>
            <person name="Singh D."/>
            <person name="Chandrababunaidu M.M."/>
            <person name="Panda A."/>
            <person name="Sen D."/>
            <person name="Bhattacharyya S."/>
            <person name="Adhikary S.P."/>
            <person name="Tripathy S."/>
        </authorList>
    </citation>
    <scope>NUCLEOTIDE SEQUENCE [LARGE SCALE GENOMIC DNA]</scope>
    <source>
        <strain evidence="4 5">VB512170</strain>
    </source>
</reference>
<keyword evidence="2 4" id="KW-0808">Transferase</keyword>
<name>A0A846H4U7_9CYAN</name>
<sequence>MKILYIQYTNPAGYPPLQQSSCILALDGWEVLFLGTKALGTDALCFPPHPNITVQLMPYCSSGWRQKLHYLQFCLWVLIETLRWQPRWVYASDLLSCPVALLLSFLPGVNVIYHEHDSPNDTSSSFFIRFCLTTRRWLASKAKMCILPNQQRFEQFALETNASSKLLCVWNCPTQAEAIAKRSFTQSDNLQILYHGSIVPSRLPTAVLKALVMLPDNVKLRVIGYDTVGHQNYTQQLRDIAEQLGIGKQVEFLGAMPRYELLQKSLDCDIGLAFMPISSEDINLQRMVGASNKPFDYLACGLTLLVSDLPDWKQMYVEPGYGLACNPEDPESIAAALKWYLEHPVEMREMGDRGRQCILEKWNYETQFEVVKNQMNKISLK</sequence>
<dbReference type="PANTHER" id="PTHR12526:SF629">
    <property type="entry name" value="TEICHURONIC ACID BIOSYNTHESIS GLYCOSYLTRANSFERASE TUAH-RELATED"/>
    <property type="match status" value="1"/>
</dbReference>
<evidence type="ECO:0000256" key="1">
    <source>
        <dbReference type="ARBA" id="ARBA00022676"/>
    </source>
</evidence>
<dbReference type="PANTHER" id="PTHR12526">
    <property type="entry name" value="GLYCOSYLTRANSFERASE"/>
    <property type="match status" value="1"/>
</dbReference>
<organism evidence="4 5">
    <name type="scientific">Hassallia byssoidea VB512170</name>
    <dbReference type="NCBI Taxonomy" id="1304833"/>
    <lineage>
        <taxon>Bacteria</taxon>
        <taxon>Bacillati</taxon>
        <taxon>Cyanobacteriota</taxon>
        <taxon>Cyanophyceae</taxon>
        <taxon>Nostocales</taxon>
        <taxon>Tolypothrichaceae</taxon>
        <taxon>Hassallia</taxon>
    </lineage>
</organism>
<dbReference type="GO" id="GO:0016757">
    <property type="term" value="F:glycosyltransferase activity"/>
    <property type="evidence" value="ECO:0007669"/>
    <property type="project" value="UniProtKB-KW"/>
</dbReference>
<gene>
    <name evidence="4" type="ORF">PI95_003180</name>
</gene>
<dbReference type="AlphaFoldDB" id="A0A846H4U7"/>
<dbReference type="EMBL" id="JTCM02000004">
    <property type="protein sequence ID" value="NEU71611.1"/>
    <property type="molecule type" value="Genomic_DNA"/>
</dbReference>
<evidence type="ECO:0000313" key="4">
    <source>
        <dbReference type="EMBL" id="NEU71611.1"/>
    </source>
</evidence>
<dbReference type="Proteomes" id="UP000031549">
    <property type="component" value="Unassembled WGS sequence"/>
</dbReference>
<keyword evidence="1" id="KW-0328">Glycosyltransferase</keyword>
<dbReference type="RefSeq" id="WP_039752632.1">
    <property type="nucleotide sequence ID" value="NZ_JTCM02000004.1"/>
</dbReference>
<dbReference type="Gene3D" id="3.40.50.2000">
    <property type="entry name" value="Glycogen Phosphorylase B"/>
    <property type="match status" value="1"/>
</dbReference>
<evidence type="ECO:0000256" key="2">
    <source>
        <dbReference type="ARBA" id="ARBA00022679"/>
    </source>
</evidence>